<dbReference type="EMBL" id="JADING010000034">
    <property type="protein sequence ID" value="MBO8414087.1"/>
    <property type="molecule type" value="Genomic_DNA"/>
</dbReference>
<accession>A0A9D9D945</accession>
<reference evidence="6" key="1">
    <citation type="submission" date="2020-10" db="EMBL/GenBank/DDBJ databases">
        <authorList>
            <person name="Gilroy R."/>
        </authorList>
    </citation>
    <scope>NUCLEOTIDE SEQUENCE</scope>
    <source>
        <strain evidence="6">1748</strain>
    </source>
</reference>
<organism evidence="6 7">
    <name type="scientific">Candidatus Scatoplasma merdavium</name>
    <dbReference type="NCBI Taxonomy" id="2840932"/>
    <lineage>
        <taxon>Bacteria</taxon>
        <taxon>Bacillati</taxon>
        <taxon>Bacillota</taxon>
        <taxon>Bacilli</taxon>
        <taxon>Bacillales</taxon>
        <taxon>Candidatus Scatoplasma</taxon>
    </lineage>
</organism>
<dbReference type="InterPro" id="IPR003837">
    <property type="entry name" value="GatC"/>
</dbReference>
<reference evidence="6" key="2">
    <citation type="journal article" date="2021" name="PeerJ">
        <title>Extensive microbial diversity within the chicken gut microbiome revealed by metagenomics and culture.</title>
        <authorList>
            <person name="Gilroy R."/>
            <person name="Ravi A."/>
            <person name="Getino M."/>
            <person name="Pursley I."/>
            <person name="Horton D.L."/>
            <person name="Alikhan N.F."/>
            <person name="Baker D."/>
            <person name="Gharbi K."/>
            <person name="Hall N."/>
            <person name="Watson M."/>
            <person name="Adriaenssens E.M."/>
            <person name="Foster-Nyarko E."/>
            <person name="Jarju S."/>
            <person name="Secka A."/>
            <person name="Antonio M."/>
            <person name="Oren A."/>
            <person name="Chaudhuri R.R."/>
            <person name="La Ragione R."/>
            <person name="Hildebrand F."/>
            <person name="Pallen M.J."/>
        </authorList>
    </citation>
    <scope>NUCLEOTIDE SEQUENCE</scope>
    <source>
        <strain evidence="6">1748</strain>
    </source>
</reference>
<evidence type="ECO:0000256" key="4">
    <source>
        <dbReference type="ARBA" id="ARBA00047380"/>
    </source>
</evidence>
<dbReference type="SUPFAM" id="SSF141000">
    <property type="entry name" value="Glu-tRNAGln amidotransferase C subunit"/>
    <property type="match status" value="1"/>
</dbReference>
<dbReference type="NCBIfam" id="TIGR00135">
    <property type="entry name" value="gatC"/>
    <property type="match status" value="1"/>
</dbReference>
<comment type="caution">
    <text evidence="6">The sequence shown here is derived from an EMBL/GenBank/DDBJ whole genome shotgun (WGS) entry which is preliminary data.</text>
</comment>
<comment type="catalytic activity">
    <reaction evidence="4">
        <text>L-aspartyl-tRNA(Asn) + L-glutamine + ATP + H2O = L-asparaginyl-tRNA(Asn) + L-glutamate + ADP + phosphate + 2 H(+)</text>
        <dbReference type="Rhea" id="RHEA:14513"/>
        <dbReference type="Rhea" id="RHEA-COMP:9674"/>
        <dbReference type="Rhea" id="RHEA-COMP:9677"/>
        <dbReference type="ChEBI" id="CHEBI:15377"/>
        <dbReference type="ChEBI" id="CHEBI:15378"/>
        <dbReference type="ChEBI" id="CHEBI:29985"/>
        <dbReference type="ChEBI" id="CHEBI:30616"/>
        <dbReference type="ChEBI" id="CHEBI:43474"/>
        <dbReference type="ChEBI" id="CHEBI:58359"/>
        <dbReference type="ChEBI" id="CHEBI:78515"/>
        <dbReference type="ChEBI" id="CHEBI:78516"/>
        <dbReference type="ChEBI" id="CHEBI:456216"/>
    </reaction>
</comment>
<comment type="subunit">
    <text evidence="2">Heterotrimer of A, B and C subunits.</text>
</comment>
<comment type="catalytic activity">
    <reaction evidence="5">
        <text>L-glutamyl-tRNA(Gln) + L-glutamine + ATP + H2O = L-glutaminyl-tRNA(Gln) + L-glutamate + ADP + phosphate + H(+)</text>
        <dbReference type="Rhea" id="RHEA:17521"/>
        <dbReference type="Rhea" id="RHEA-COMP:9681"/>
        <dbReference type="Rhea" id="RHEA-COMP:9684"/>
        <dbReference type="ChEBI" id="CHEBI:15377"/>
        <dbReference type="ChEBI" id="CHEBI:15378"/>
        <dbReference type="ChEBI" id="CHEBI:29985"/>
        <dbReference type="ChEBI" id="CHEBI:30616"/>
        <dbReference type="ChEBI" id="CHEBI:43474"/>
        <dbReference type="ChEBI" id="CHEBI:58359"/>
        <dbReference type="ChEBI" id="CHEBI:78520"/>
        <dbReference type="ChEBI" id="CHEBI:78521"/>
        <dbReference type="ChEBI" id="CHEBI:456216"/>
    </reaction>
</comment>
<comment type="similarity">
    <text evidence="1">Belongs to the GatC family.</text>
</comment>
<sequence length="98" mass="11197">MKKINSDIIEECARNMMFEITQEERENTLREFESVLMQMELLGKIEGVDSVEPMTFPLDEIHTYLREDVAGPCLDVKEALSNAPSKLGNQIKLPKVVQ</sequence>
<dbReference type="InterPro" id="IPR036113">
    <property type="entry name" value="Asp/Glu-ADT_sf_sub_c"/>
</dbReference>
<evidence type="ECO:0000256" key="3">
    <source>
        <dbReference type="ARBA" id="ARBA00024799"/>
    </source>
</evidence>
<proteinExistence type="inferred from homology"/>
<evidence type="ECO:0000313" key="7">
    <source>
        <dbReference type="Proteomes" id="UP000823629"/>
    </source>
</evidence>
<evidence type="ECO:0000313" key="6">
    <source>
        <dbReference type="EMBL" id="MBO8414087.1"/>
    </source>
</evidence>
<dbReference type="Pfam" id="PF02686">
    <property type="entry name" value="GatC"/>
    <property type="match status" value="1"/>
</dbReference>
<protein>
    <submittedName>
        <fullName evidence="6">Asp-tRNA(Asn)/Glu-tRNA(Gln) amidotransferase subunit GatC</fullName>
    </submittedName>
</protein>
<evidence type="ECO:0000256" key="2">
    <source>
        <dbReference type="ARBA" id="ARBA00011123"/>
    </source>
</evidence>
<dbReference type="GO" id="GO:0006450">
    <property type="term" value="P:regulation of translational fidelity"/>
    <property type="evidence" value="ECO:0007669"/>
    <property type="project" value="InterPro"/>
</dbReference>
<evidence type="ECO:0000256" key="5">
    <source>
        <dbReference type="ARBA" id="ARBA00047913"/>
    </source>
</evidence>
<evidence type="ECO:0000256" key="1">
    <source>
        <dbReference type="ARBA" id="ARBA00010757"/>
    </source>
</evidence>
<name>A0A9D9D945_9BACL</name>
<comment type="function">
    <text evidence="3">Allows the formation of correctly charged Asn-tRNA(Asn) or Gln-tRNA(Gln) through the transamidation of misacylated Asp-tRNA(Asn) or Glu-tRNA(Gln) in organisms which lack either or both of asparaginyl-tRNA or glutaminyl-tRNA synthetases. The reaction takes place in the presence of glutamine and ATP through an activated phospho-Asp-tRNA(Asn) or phospho-Glu-tRNA(Gln).</text>
</comment>
<gene>
    <name evidence="6" type="primary">gatC</name>
    <name evidence="6" type="ORF">IAC78_01205</name>
</gene>
<dbReference type="AlphaFoldDB" id="A0A9D9D945"/>
<dbReference type="Proteomes" id="UP000823629">
    <property type="component" value="Unassembled WGS sequence"/>
</dbReference>